<evidence type="ECO:0000256" key="1">
    <source>
        <dbReference type="SAM" id="MobiDB-lite"/>
    </source>
</evidence>
<evidence type="ECO:0000313" key="2">
    <source>
        <dbReference type="EMBL" id="JAP13208.1"/>
    </source>
</evidence>
<organism evidence="2">
    <name type="scientific">Solanum chacoense</name>
    <name type="common">Chaco potato</name>
    <dbReference type="NCBI Taxonomy" id="4108"/>
    <lineage>
        <taxon>Eukaryota</taxon>
        <taxon>Viridiplantae</taxon>
        <taxon>Streptophyta</taxon>
        <taxon>Embryophyta</taxon>
        <taxon>Tracheophyta</taxon>
        <taxon>Spermatophyta</taxon>
        <taxon>Magnoliopsida</taxon>
        <taxon>eudicotyledons</taxon>
        <taxon>Gunneridae</taxon>
        <taxon>Pentapetalae</taxon>
        <taxon>asterids</taxon>
        <taxon>lamiids</taxon>
        <taxon>Solanales</taxon>
        <taxon>Solanaceae</taxon>
        <taxon>Solanoideae</taxon>
        <taxon>Solaneae</taxon>
        <taxon>Solanum</taxon>
    </lineage>
</organism>
<protein>
    <submittedName>
        <fullName evidence="2">Putative ovule protein</fullName>
    </submittedName>
</protein>
<dbReference type="AlphaFoldDB" id="A0A0V0GYM6"/>
<sequence length="163" mass="17394">MVVQTMEINRVTTKARIILAGVTTTVAGKIRVQVVARTPPATRVVAGTSSPAATVDRSTSHSGSNSSLRDQLHGAGTITAGPSLLAPTQRKDGPGLLLHSSLVRPVYLGPDLSRPISSKQGRPIHSRGSSVLTHLRISRQLCTRCRFKCPTHRGTWIPVLPLI</sequence>
<dbReference type="EMBL" id="GEDG01028393">
    <property type="protein sequence ID" value="JAP13208.1"/>
    <property type="molecule type" value="Transcribed_RNA"/>
</dbReference>
<feature type="region of interest" description="Disordered" evidence="1">
    <location>
        <begin position="45"/>
        <end position="73"/>
    </location>
</feature>
<name>A0A0V0GYM6_SOLCH</name>
<proteinExistence type="predicted"/>
<accession>A0A0V0GYM6</accession>
<feature type="compositionally biased region" description="Polar residues" evidence="1">
    <location>
        <begin position="47"/>
        <end position="69"/>
    </location>
</feature>
<reference evidence="2" key="1">
    <citation type="submission" date="2015-12" db="EMBL/GenBank/DDBJ databases">
        <title>Gene expression during late stages of embryo sac development: a critical building block for successful pollen-pistil interactions.</title>
        <authorList>
            <person name="Liu Y."/>
            <person name="Joly V."/>
            <person name="Sabar M."/>
            <person name="Matton D.P."/>
        </authorList>
    </citation>
    <scope>NUCLEOTIDE SEQUENCE</scope>
</reference>